<reference evidence="3" key="1">
    <citation type="journal article" date="2020" name="Stud. Mycol.">
        <title>101 Dothideomycetes genomes: a test case for predicting lifestyles and emergence of pathogens.</title>
        <authorList>
            <person name="Haridas S."/>
            <person name="Albert R."/>
            <person name="Binder M."/>
            <person name="Bloem J."/>
            <person name="Labutti K."/>
            <person name="Salamov A."/>
            <person name="Andreopoulos B."/>
            <person name="Baker S."/>
            <person name="Barry K."/>
            <person name="Bills G."/>
            <person name="Bluhm B."/>
            <person name="Cannon C."/>
            <person name="Castanera R."/>
            <person name="Culley D."/>
            <person name="Daum C."/>
            <person name="Ezra D."/>
            <person name="Gonzalez J."/>
            <person name="Henrissat B."/>
            <person name="Kuo A."/>
            <person name="Liang C."/>
            <person name="Lipzen A."/>
            <person name="Lutzoni F."/>
            <person name="Magnuson J."/>
            <person name="Mondo S."/>
            <person name="Nolan M."/>
            <person name="Ohm R."/>
            <person name="Pangilinan J."/>
            <person name="Park H.-J."/>
            <person name="Ramirez L."/>
            <person name="Alfaro M."/>
            <person name="Sun H."/>
            <person name="Tritt A."/>
            <person name="Yoshinaga Y."/>
            <person name="Zwiers L.-H."/>
            <person name="Turgeon B."/>
            <person name="Goodwin S."/>
            <person name="Spatafora J."/>
            <person name="Crous P."/>
            <person name="Grigoriev I."/>
        </authorList>
    </citation>
    <scope>NUCLEOTIDE SEQUENCE</scope>
    <source>
        <strain evidence="3">CBS 473.64</strain>
    </source>
</reference>
<feature type="chain" id="PRO_5025380040" evidence="2">
    <location>
        <begin position="17"/>
        <end position="107"/>
    </location>
</feature>
<proteinExistence type="predicted"/>
<feature type="signal peptide" evidence="2">
    <location>
        <begin position="1"/>
        <end position="16"/>
    </location>
</feature>
<protein>
    <submittedName>
        <fullName evidence="3">Uncharacterized protein</fullName>
    </submittedName>
</protein>
<keyword evidence="4" id="KW-1185">Reference proteome</keyword>
<evidence type="ECO:0000313" key="3">
    <source>
        <dbReference type="EMBL" id="KAF2643109.1"/>
    </source>
</evidence>
<feature type="compositionally biased region" description="Low complexity" evidence="1">
    <location>
        <begin position="30"/>
        <end position="39"/>
    </location>
</feature>
<name>A0A6A6S5V1_9PLEO</name>
<dbReference type="AlphaFoldDB" id="A0A6A6S5V1"/>
<sequence>MVSAKSLLLIVGTALASSDPTLPHITSSVVASTSTMTDSGTLTSSVPSGNNDTETKGRVPQNSTVTSISNSTSISKASAPTLNAGFAVLCGAGGAAAAAVAAAVGYI</sequence>
<keyword evidence="2" id="KW-0732">Signal</keyword>
<organism evidence="3 4">
    <name type="scientific">Massarina eburnea CBS 473.64</name>
    <dbReference type="NCBI Taxonomy" id="1395130"/>
    <lineage>
        <taxon>Eukaryota</taxon>
        <taxon>Fungi</taxon>
        <taxon>Dikarya</taxon>
        <taxon>Ascomycota</taxon>
        <taxon>Pezizomycotina</taxon>
        <taxon>Dothideomycetes</taxon>
        <taxon>Pleosporomycetidae</taxon>
        <taxon>Pleosporales</taxon>
        <taxon>Massarineae</taxon>
        <taxon>Massarinaceae</taxon>
        <taxon>Massarina</taxon>
    </lineage>
</organism>
<evidence type="ECO:0000256" key="2">
    <source>
        <dbReference type="SAM" id="SignalP"/>
    </source>
</evidence>
<dbReference type="EMBL" id="MU006780">
    <property type="protein sequence ID" value="KAF2643109.1"/>
    <property type="molecule type" value="Genomic_DNA"/>
</dbReference>
<feature type="compositionally biased region" description="Polar residues" evidence="1">
    <location>
        <begin position="40"/>
        <end position="52"/>
    </location>
</feature>
<dbReference type="Proteomes" id="UP000799753">
    <property type="component" value="Unassembled WGS sequence"/>
</dbReference>
<gene>
    <name evidence="3" type="ORF">P280DRAFT_477953</name>
</gene>
<evidence type="ECO:0000313" key="4">
    <source>
        <dbReference type="Proteomes" id="UP000799753"/>
    </source>
</evidence>
<evidence type="ECO:0000256" key="1">
    <source>
        <dbReference type="SAM" id="MobiDB-lite"/>
    </source>
</evidence>
<accession>A0A6A6S5V1</accession>
<feature type="region of interest" description="Disordered" evidence="1">
    <location>
        <begin position="30"/>
        <end position="70"/>
    </location>
</feature>